<dbReference type="GO" id="GO:0003677">
    <property type="term" value="F:DNA binding"/>
    <property type="evidence" value="ECO:0007669"/>
    <property type="project" value="InterPro"/>
</dbReference>
<evidence type="ECO:0008006" key="6">
    <source>
        <dbReference type="Google" id="ProtNLM"/>
    </source>
</evidence>
<sequence length="316" mass="35990">MKTCKGAINAVRENGLSKKLAARRFGVPRSTLIRKLSGQAPLLRKMGPPTELSKTEENVLVKWILAMAKKGFPAVSVCPKSGKILWSAKRNEDFYERVSSEKEQITVMATFSADGKVVPPMLIFPYKKMPKVIVESVPENWALGRSDSGWMNSEVFYEYIGNHLIPYLKSENIIRPVILFVDGHGSHLTQQVSQLCDNHGIVLVSLFPNTTHIMQPADVAVLTPQKSGWVSAVRDWKFQNFPKDVTRYTFGCILRPVFDQYATTKTIQNGFRKSGLYPFNKNNIDYTKCIPNRRMDDPFNNEKYPKNFQRKKLKII</sequence>
<feature type="domain" description="HTH psq-type" evidence="3">
    <location>
        <begin position="7"/>
        <end position="39"/>
    </location>
</feature>
<dbReference type="InterPro" id="IPR009057">
    <property type="entry name" value="Homeodomain-like_sf"/>
</dbReference>
<evidence type="ECO:0000313" key="5">
    <source>
        <dbReference type="Proteomes" id="UP001162156"/>
    </source>
</evidence>
<accession>A0AAV8WI85</accession>
<evidence type="ECO:0000259" key="2">
    <source>
        <dbReference type="Pfam" id="PF03184"/>
    </source>
</evidence>
<dbReference type="PANTHER" id="PTHR19303">
    <property type="entry name" value="TRANSPOSON"/>
    <property type="match status" value="1"/>
</dbReference>
<protein>
    <recommendedName>
        <fullName evidence="6">Transposase</fullName>
    </recommendedName>
</protein>
<reference evidence="4" key="1">
    <citation type="journal article" date="2023" name="Insect Mol. Biol.">
        <title>Genome sequencing provides insights into the evolution of gene families encoding plant cell wall-degrading enzymes in longhorned beetles.</title>
        <authorList>
            <person name="Shin N.R."/>
            <person name="Okamura Y."/>
            <person name="Kirsch R."/>
            <person name="Pauchet Y."/>
        </authorList>
    </citation>
    <scope>NUCLEOTIDE SEQUENCE</scope>
    <source>
        <strain evidence="4">RBIC_L_NR</strain>
    </source>
</reference>
<comment type="caution">
    <text evidence="4">The sequence shown here is derived from an EMBL/GenBank/DDBJ whole genome shotgun (WGS) entry which is preliminary data.</text>
</comment>
<dbReference type="Gene3D" id="3.30.420.10">
    <property type="entry name" value="Ribonuclease H-like superfamily/Ribonuclease H"/>
    <property type="match status" value="1"/>
</dbReference>
<dbReference type="EMBL" id="JANEYF010005962">
    <property type="protein sequence ID" value="KAJ8926264.1"/>
    <property type="molecule type" value="Genomic_DNA"/>
</dbReference>
<proteinExistence type="predicted"/>
<dbReference type="Pfam" id="PF05225">
    <property type="entry name" value="HTH_psq"/>
    <property type="match status" value="1"/>
</dbReference>
<evidence type="ECO:0000256" key="1">
    <source>
        <dbReference type="ARBA" id="ARBA00004123"/>
    </source>
</evidence>
<dbReference type="Gene3D" id="1.10.10.60">
    <property type="entry name" value="Homeodomain-like"/>
    <property type="match status" value="1"/>
</dbReference>
<name>A0AAV8WI85_9CUCU</name>
<evidence type="ECO:0000313" key="4">
    <source>
        <dbReference type="EMBL" id="KAJ8926264.1"/>
    </source>
</evidence>
<dbReference type="Proteomes" id="UP001162156">
    <property type="component" value="Unassembled WGS sequence"/>
</dbReference>
<dbReference type="InterPro" id="IPR050863">
    <property type="entry name" value="CenT-Element_Derived"/>
</dbReference>
<dbReference type="Pfam" id="PF03184">
    <property type="entry name" value="DDE_1"/>
    <property type="match status" value="1"/>
</dbReference>
<keyword evidence="5" id="KW-1185">Reference proteome</keyword>
<comment type="subcellular location">
    <subcellularLocation>
        <location evidence="1">Nucleus</location>
    </subcellularLocation>
</comment>
<dbReference type="InterPro" id="IPR004875">
    <property type="entry name" value="DDE_SF_endonuclease_dom"/>
</dbReference>
<feature type="domain" description="DDE-1" evidence="2">
    <location>
        <begin position="102"/>
        <end position="228"/>
    </location>
</feature>
<dbReference type="InterPro" id="IPR007889">
    <property type="entry name" value="HTH_Psq"/>
</dbReference>
<evidence type="ECO:0000259" key="3">
    <source>
        <dbReference type="Pfam" id="PF05225"/>
    </source>
</evidence>
<gene>
    <name evidence="4" type="ORF">NQ314_021385</name>
</gene>
<dbReference type="GO" id="GO:0005634">
    <property type="term" value="C:nucleus"/>
    <property type="evidence" value="ECO:0007669"/>
    <property type="project" value="UniProtKB-SubCell"/>
</dbReference>
<organism evidence="4 5">
    <name type="scientific">Rhamnusium bicolor</name>
    <dbReference type="NCBI Taxonomy" id="1586634"/>
    <lineage>
        <taxon>Eukaryota</taxon>
        <taxon>Metazoa</taxon>
        <taxon>Ecdysozoa</taxon>
        <taxon>Arthropoda</taxon>
        <taxon>Hexapoda</taxon>
        <taxon>Insecta</taxon>
        <taxon>Pterygota</taxon>
        <taxon>Neoptera</taxon>
        <taxon>Endopterygota</taxon>
        <taxon>Coleoptera</taxon>
        <taxon>Polyphaga</taxon>
        <taxon>Cucujiformia</taxon>
        <taxon>Chrysomeloidea</taxon>
        <taxon>Cerambycidae</taxon>
        <taxon>Lepturinae</taxon>
        <taxon>Rhagiini</taxon>
        <taxon>Rhamnusium</taxon>
    </lineage>
</organism>
<dbReference type="SUPFAM" id="SSF46689">
    <property type="entry name" value="Homeodomain-like"/>
    <property type="match status" value="1"/>
</dbReference>
<dbReference type="AlphaFoldDB" id="A0AAV8WI85"/>
<dbReference type="InterPro" id="IPR036397">
    <property type="entry name" value="RNaseH_sf"/>
</dbReference>
<dbReference type="PANTHER" id="PTHR19303:SF74">
    <property type="entry name" value="POGO TRANSPOSABLE ELEMENT WITH KRAB DOMAIN"/>
    <property type="match status" value="1"/>
</dbReference>